<dbReference type="OrthoDB" id="643584at2"/>
<dbReference type="KEGG" id="afla:FHG64_14855"/>
<dbReference type="Gene3D" id="3.40.50.2000">
    <property type="entry name" value="Glycogen Phosphorylase B"/>
    <property type="match status" value="1"/>
</dbReference>
<reference evidence="1 2" key="1">
    <citation type="submission" date="2019-06" db="EMBL/GenBank/DDBJ databases">
        <title>Complete genome sequence of Antarcticibacterium flavum KCTC 52984T from an Antarctic marine sediment.</title>
        <authorList>
            <person name="Lee Y.M."/>
            <person name="Shin S.C."/>
        </authorList>
    </citation>
    <scope>NUCLEOTIDE SEQUENCE [LARGE SCALE GENOMIC DNA]</scope>
    <source>
        <strain evidence="1 2">KCTC 52984</strain>
    </source>
</reference>
<evidence type="ECO:0000313" key="1">
    <source>
        <dbReference type="EMBL" id="QCY70575.1"/>
    </source>
</evidence>
<evidence type="ECO:0000313" key="2">
    <source>
        <dbReference type="Proteomes" id="UP000309016"/>
    </source>
</evidence>
<dbReference type="AlphaFoldDB" id="A0A5B7X671"/>
<gene>
    <name evidence="1" type="ORF">FHG64_14855</name>
</gene>
<dbReference type="RefSeq" id="WP_139067144.1">
    <property type="nucleotide sequence ID" value="NZ_CP040812.1"/>
</dbReference>
<protein>
    <recommendedName>
        <fullName evidence="3">Glycosyltransferase family 4 protein</fullName>
    </recommendedName>
</protein>
<dbReference type="Proteomes" id="UP000309016">
    <property type="component" value="Chromosome"/>
</dbReference>
<organism evidence="1 2">
    <name type="scientific">Antarcticibacterium flavum</name>
    <dbReference type="NCBI Taxonomy" id="2058175"/>
    <lineage>
        <taxon>Bacteria</taxon>
        <taxon>Pseudomonadati</taxon>
        <taxon>Bacteroidota</taxon>
        <taxon>Flavobacteriia</taxon>
        <taxon>Flavobacteriales</taxon>
        <taxon>Flavobacteriaceae</taxon>
        <taxon>Antarcticibacterium</taxon>
    </lineage>
</organism>
<sequence>MEEGFVKFGVPSRKKATLWLEAEQLSNDYFSDFFNNNFLPSHYHVHSGEYPYFYHKDCWENSLAQNEERKRSIFMIGNCDSRYYQEISKEKYFNLPSRFETAKYLTGKEYYKGLRSVEELNEFLSGREDSRVILIDTSKDFQIKGLKLKATLPEFYFYLALPGVVIPISHNIIEAMAAGCIPVIHKSYSELMRPKLEDHHNCFTYDTLEELDELIKELFHYNLIQIKEMREEVLKYYKEHLTPEGVVNSIETKTPEIIFIQAESVSLEHLRKKNQV</sequence>
<evidence type="ECO:0008006" key="3">
    <source>
        <dbReference type="Google" id="ProtNLM"/>
    </source>
</evidence>
<proteinExistence type="predicted"/>
<accession>A0A5B7X671</accession>
<keyword evidence="2" id="KW-1185">Reference proteome</keyword>
<dbReference type="EMBL" id="CP040812">
    <property type="protein sequence ID" value="QCY70575.1"/>
    <property type="molecule type" value="Genomic_DNA"/>
</dbReference>
<name>A0A5B7X671_9FLAO</name>